<gene>
    <name evidence="2" type="ORF">B0T14DRAFT_518979</name>
</gene>
<feature type="region of interest" description="Disordered" evidence="1">
    <location>
        <begin position="1"/>
        <end position="61"/>
    </location>
</feature>
<dbReference type="EMBL" id="JAULSU010000004">
    <property type="protein sequence ID" value="KAK0619281.1"/>
    <property type="molecule type" value="Genomic_DNA"/>
</dbReference>
<dbReference type="Proteomes" id="UP001175000">
    <property type="component" value="Unassembled WGS sequence"/>
</dbReference>
<protein>
    <submittedName>
        <fullName evidence="2">Uncharacterized protein</fullName>
    </submittedName>
</protein>
<feature type="compositionally biased region" description="Polar residues" evidence="1">
    <location>
        <begin position="344"/>
        <end position="360"/>
    </location>
</feature>
<dbReference type="PANTHER" id="PTHR39472:SF1">
    <property type="entry name" value="EXPRESSED PROTEIN"/>
    <property type="match status" value="1"/>
</dbReference>
<comment type="caution">
    <text evidence="2">The sequence shown here is derived from an EMBL/GenBank/DDBJ whole genome shotgun (WGS) entry which is preliminary data.</text>
</comment>
<feature type="region of interest" description="Disordered" evidence="1">
    <location>
        <begin position="335"/>
        <end position="402"/>
    </location>
</feature>
<evidence type="ECO:0000313" key="3">
    <source>
        <dbReference type="Proteomes" id="UP001175000"/>
    </source>
</evidence>
<evidence type="ECO:0000313" key="2">
    <source>
        <dbReference type="EMBL" id="KAK0619281.1"/>
    </source>
</evidence>
<dbReference type="PANTHER" id="PTHR39472">
    <property type="entry name" value="EXPRESSED PROTEIN"/>
    <property type="match status" value="1"/>
</dbReference>
<name>A0AA40BZ35_9PEZI</name>
<keyword evidence="3" id="KW-1185">Reference proteome</keyword>
<accession>A0AA40BZ35</accession>
<organism evidence="2 3">
    <name type="scientific">Immersiella caudata</name>
    <dbReference type="NCBI Taxonomy" id="314043"/>
    <lineage>
        <taxon>Eukaryota</taxon>
        <taxon>Fungi</taxon>
        <taxon>Dikarya</taxon>
        <taxon>Ascomycota</taxon>
        <taxon>Pezizomycotina</taxon>
        <taxon>Sordariomycetes</taxon>
        <taxon>Sordariomycetidae</taxon>
        <taxon>Sordariales</taxon>
        <taxon>Lasiosphaeriaceae</taxon>
        <taxon>Immersiella</taxon>
    </lineage>
</organism>
<feature type="compositionally biased region" description="Low complexity" evidence="1">
    <location>
        <begin position="391"/>
        <end position="402"/>
    </location>
</feature>
<evidence type="ECO:0000256" key="1">
    <source>
        <dbReference type="SAM" id="MobiDB-lite"/>
    </source>
</evidence>
<dbReference type="AlphaFoldDB" id="A0AA40BZ35"/>
<feature type="compositionally biased region" description="Polar residues" evidence="1">
    <location>
        <begin position="20"/>
        <end position="29"/>
    </location>
</feature>
<sequence length="402" mass="43791">MNNSNFPAPPSFHDPLLYPPSSSGPTTSRLPPALPPSAREQQLQAQQAPPPPSPQQQLQQQQLQLLMNGNNMNGGNMPGAVGLPTPAGHQAELNYIYGMVEELSRQLAQNQRALEDVVAGVGRVRNRARSQSLGNEELISSTADEVKAQDPNLDALISLLSEALEKAKYSRDANAALLSQYATVVSSMLKQFHDYKAKHVADVAAWHRSYRAQLAEARAENCRLREQIWEMHAHAGAANDLLRRFRAAYDEDEARWDRRVDVRARRQELRFWKRMAMPNLPDDDPYWSDDDDLIDVAEKERLTNIAKRLAEQQAAAAAAAAAGESAELDNEAALVAGPGGEPMSLSNENLPPQGQGTRTGTLPFPMSIMGGVPMQRGDNGSIMPIPPPRPSSAASSTGSTGQ</sequence>
<reference evidence="2" key="1">
    <citation type="submission" date="2023-06" db="EMBL/GenBank/DDBJ databases">
        <title>Genome-scale phylogeny and comparative genomics of the fungal order Sordariales.</title>
        <authorList>
            <consortium name="Lawrence Berkeley National Laboratory"/>
            <person name="Hensen N."/>
            <person name="Bonometti L."/>
            <person name="Westerberg I."/>
            <person name="Brannstrom I.O."/>
            <person name="Guillou S."/>
            <person name="Cros-Aarteil S."/>
            <person name="Calhoun S."/>
            <person name="Haridas S."/>
            <person name="Kuo A."/>
            <person name="Mondo S."/>
            <person name="Pangilinan J."/>
            <person name="Riley R."/>
            <person name="Labutti K."/>
            <person name="Andreopoulos B."/>
            <person name="Lipzen A."/>
            <person name="Chen C."/>
            <person name="Yanf M."/>
            <person name="Daum C."/>
            <person name="Ng V."/>
            <person name="Clum A."/>
            <person name="Steindorff A."/>
            <person name="Ohm R."/>
            <person name="Martin F."/>
            <person name="Silar P."/>
            <person name="Natvig D."/>
            <person name="Lalanne C."/>
            <person name="Gautier V."/>
            <person name="Ament-Velasquez S.L."/>
            <person name="Kruys A."/>
            <person name="Hutchinson M.I."/>
            <person name="Powell A.J."/>
            <person name="Barry K."/>
            <person name="Miller A.N."/>
            <person name="Grigoriev I.V."/>
            <person name="Debuchy R."/>
            <person name="Gladieux P."/>
            <person name="Thoren M.H."/>
            <person name="Johannesson H."/>
        </authorList>
    </citation>
    <scope>NUCLEOTIDE SEQUENCE</scope>
    <source>
        <strain evidence="2">CBS 606.72</strain>
    </source>
</reference>
<proteinExistence type="predicted"/>